<sequence length="589" mass="65062">MKIRVMQIWGFLLAILGWIFVACSMAMEGWKISSIGGQGGSAVIKVGWYWSSLWRACFTDSSSTSNCYDFPVLWSVEGYLQIVRALLMSGMAVGVLAFILSLVGMECTYIGGKDKEKNRSMFTGGICHITSGMLGASGYALYAQHVSAEYFNPRFDGLEFDLGTPLFLGWAGCAVQITGGIFFLVSVCKIWSPTYSSAPVLNVPVVESNALRSSHTNVSIISELSTKSNVSAVSELSSKSETTALSNALSKSTHISRTRRPSRSKRSDKSRGSIKSDVSRSVNDALGKVISCPDLVTMVLRFRDRTNLMECETAYESYEAGSMRQRTVAMYVEIGCFLLCLSGWILICSTLATEYWTFSEVGSVVLTTGNYYSNLWMDCVSDTTGVSDCKYYPSMMDLPVFLHVCRALAVVSVIFGFWGAVLALIGMKCTKIGGSELTNTRVTFAAALTYMASGFCGMIVYSWWGDKVRSNFVDPYYLEQKFEFGAALFIGWGGSCLVICGSAVMCYSSVRKSFPRRFTKKPRRTPTYMTARTRRTYMLPGSSRPTTVIISPSHQSYSVNRENRQSRGRRGTQESQFPRTVRPLIDSTV</sequence>
<dbReference type="GO" id="GO:0005923">
    <property type="term" value="C:bicellular tight junction"/>
    <property type="evidence" value="ECO:0007669"/>
    <property type="project" value="UniProtKB-SubCell"/>
</dbReference>
<organism evidence="12 13">
    <name type="scientific">Onychostoma macrolepis</name>
    <dbReference type="NCBI Taxonomy" id="369639"/>
    <lineage>
        <taxon>Eukaryota</taxon>
        <taxon>Metazoa</taxon>
        <taxon>Chordata</taxon>
        <taxon>Craniata</taxon>
        <taxon>Vertebrata</taxon>
        <taxon>Euteleostomi</taxon>
        <taxon>Actinopterygii</taxon>
        <taxon>Neopterygii</taxon>
        <taxon>Teleostei</taxon>
        <taxon>Ostariophysi</taxon>
        <taxon>Cypriniformes</taxon>
        <taxon>Cyprinidae</taxon>
        <taxon>Acrossocheilinae</taxon>
        <taxon>Onychostoma</taxon>
    </lineage>
</organism>
<feature type="compositionally biased region" description="Polar residues" evidence="10">
    <location>
        <begin position="244"/>
        <end position="253"/>
    </location>
</feature>
<dbReference type="EMBL" id="JAAMOB010000006">
    <property type="protein sequence ID" value="KAF4111884.1"/>
    <property type="molecule type" value="Genomic_DNA"/>
</dbReference>
<dbReference type="Gene3D" id="1.20.140.150">
    <property type="match status" value="2"/>
</dbReference>
<evidence type="ECO:0000256" key="10">
    <source>
        <dbReference type="SAM" id="MobiDB-lite"/>
    </source>
</evidence>
<comment type="subcellular location">
    <subcellularLocation>
        <location evidence="1">Cell junction</location>
        <location evidence="1">Tight junction</location>
    </subcellularLocation>
    <subcellularLocation>
        <location evidence="2">Cell membrane</location>
        <topology evidence="2">Multi-pass membrane protein</topology>
    </subcellularLocation>
</comment>
<feature type="transmembrane region" description="Helical" evidence="11">
    <location>
        <begin position="121"/>
        <end position="142"/>
    </location>
</feature>
<dbReference type="GO" id="GO:0005198">
    <property type="term" value="F:structural molecule activity"/>
    <property type="evidence" value="ECO:0007669"/>
    <property type="project" value="InterPro"/>
</dbReference>
<comment type="caution">
    <text evidence="12">The sequence shown here is derived from an EMBL/GenBank/DDBJ whole genome shotgun (WGS) entry which is preliminary data.</text>
</comment>
<keyword evidence="7" id="KW-0965">Cell junction</keyword>
<evidence type="ECO:0000256" key="8">
    <source>
        <dbReference type="ARBA" id="ARBA00022989"/>
    </source>
</evidence>
<evidence type="ECO:0000256" key="1">
    <source>
        <dbReference type="ARBA" id="ARBA00004435"/>
    </source>
</evidence>
<reference evidence="12 13" key="1">
    <citation type="submission" date="2020-04" db="EMBL/GenBank/DDBJ databases">
        <title>Chromosome-level genome assembly of a cyprinid fish Onychostoma macrolepis by integration of Nanopore Sequencing, Bionano and Hi-C technology.</title>
        <authorList>
            <person name="Wang D."/>
        </authorList>
    </citation>
    <scope>NUCLEOTIDE SEQUENCE [LARGE SCALE GENOMIC DNA]</scope>
    <source>
        <strain evidence="12">SWU-2019</strain>
        <tissue evidence="12">Muscle</tissue>
    </source>
</reference>
<dbReference type="PANTHER" id="PTHR12002">
    <property type="entry name" value="CLAUDIN"/>
    <property type="match status" value="1"/>
</dbReference>
<dbReference type="PROSITE" id="PS01346">
    <property type="entry name" value="CLAUDIN"/>
    <property type="match status" value="1"/>
</dbReference>
<dbReference type="InterPro" id="IPR006187">
    <property type="entry name" value="Claudin"/>
</dbReference>
<keyword evidence="9 11" id="KW-0472">Membrane</keyword>
<name>A0A7J6CXV1_9TELE</name>
<dbReference type="PRINTS" id="PR01077">
    <property type="entry name" value="CLAUDIN"/>
</dbReference>
<evidence type="ECO:0008006" key="14">
    <source>
        <dbReference type="Google" id="ProtNLM"/>
    </source>
</evidence>
<gene>
    <name evidence="12" type="ORF">G5714_006679</name>
</gene>
<feature type="region of interest" description="Disordered" evidence="10">
    <location>
        <begin position="244"/>
        <end position="276"/>
    </location>
</feature>
<evidence type="ECO:0000256" key="9">
    <source>
        <dbReference type="ARBA" id="ARBA00023136"/>
    </source>
</evidence>
<feature type="transmembrane region" description="Helical" evidence="11">
    <location>
        <begin position="444"/>
        <end position="464"/>
    </location>
</feature>
<feature type="transmembrane region" description="Helical" evidence="11">
    <location>
        <begin position="328"/>
        <end position="352"/>
    </location>
</feature>
<keyword evidence="4" id="KW-0796">Tight junction</keyword>
<accession>A0A7J6CXV1</accession>
<evidence type="ECO:0000256" key="6">
    <source>
        <dbReference type="ARBA" id="ARBA00022692"/>
    </source>
</evidence>
<evidence type="ECO:0000313" key="13">
    <source>
        <dbReference type="Proteomes" id="UP000579812"/>
    </source>
</evidence>
<comment type="similarity">
    <text evidence="3">Belongs to the claudin family.</text>
</comment>
<evidence type="ECO:0000256" key="7">
    <source>
        <dbReference type="ARBA" id="ARBA00022949"/>
    </source>
</evidence>
<feature type="transmembrane region" description="Helical" evidence="11">
    <location>
        <begin position="484"/>
        <end position="507"/>
    </location>
</feature>
<feature type="transmembrane region" description="Helical" evidence="11">
    <location>
        <begin position="162"/>
        <end position="185"/>
    </location>
</feature>
<dbReference type="Pfam" id="PF00822">
    <property type="entry name" value="PMP22_Claudin"/>
    <property type="match status" value="2"/>
</dbReference>
<feature type="region of interest" description="Disordered" evidence="10">
    <location>
        <begin position="553"/>
        <end position="589"/>
    </location>
</feature>
<evidence type="ECO:0000256" key="3">
    <source>
        <dbReference type="ARBA" id="ARBA00008295"/>
    </source>
</evidence>
<keyword evidence="5" id="KW-1003">Cell membrane</keyword>
<evidence type="ECO:0000256" key="11">
    <source>
        <dbReference type="SAM" id="Phobius"/>
    </source>
</evidence>
<proteinExistence type="inferred from homology"/>
<dbReference type="InterPro" id="IPR004031">
    <property type="entry name" value="PMP22/EMP/MP20/Claudin"/>
</dbReference>
<evidence type="ECO:0000256" key="4">
    <source>
        <dbReference type="ARBA" id="ARBA00022427"/>
    </source>
</evidence>
<evidence type="ECO:0000313" key="12">
    <source>
        <dbReference type="EMBL" id="KAF4111884.1"/>
    </source>
</evidence>
<feature type="transmembrane region" description="Helical" evidence="11">
    <location>
        <begin position="400"/>
        <end position="424"/>
    </location>
</feature>
<protein>
    <recommendedName>
        <fullName evidence="14">Claudin</fullName>
    </recommendedName>
</protein>
<dbReference type="Proteomes" id="UP000579812">
    <property type="component" value="Unassembled WGS sequence"/>
</dbReference>
<dbReference type="AlphaFoldDB" id="A0A7J6CXV1"/>
<dbReference type="PROSITE" id="PS51257">
    <property type="entry name" value="PROKAR_LIPOPROTEIN"/>
    <property type="match status" value="1"/>
</dbReference>
<keyword evidence="8 11" id="KW-1133">Transmembrane helix</keyword>
<evidence type="ECO:0000256" key="2">
    <source>
        <dbReference type="ARBA" id="ARBA00004651"/>
    </source>
</evidence>
<evidence type="ECO:0000256" key="5">
    <source>
        <dbReference type="ARBA" id="ARBA00022475"/>
    </source>
</evidence>
<dbReference type="GO" id="GO:0005886">
    <property type="term" value="C:plasma membrane"/>
    <property type="evidence" value="ECO:0007669"/>
    <property type="project" value="UniProtKB-SubCell"/>
</dbReference>
<keyword evidence="13" id="KW-1185">Reference proteome</keyword>
<dbReference type="InterPro" id="IPR017974">
    <property type="entry name" value="Claudin_CS"/>
</dbReference>
<feature type="transmembrane region" description="Helical" evidence="11">
    <location>
        <begin position="78"/>
        <end position="100"/>
    </location>
</feature>
<keyword evidence="6 11" id="KW-0812">Transmembrane</keyword>
<feature type="compositionally biased region" description="Basic residues" evidence="10">
    <location>
        <begin position="254"/>
        <end position="264"/>
    </location>
</feature>